<evidence type="ECO:0000256" key="2">
    <source>
        <dbReference type="ARBA" id="ARBA00023315"/>
    </source>
</evidence>
<evidence type="ECO:0000313" key="5">
    <source>
        <dbReference type="Proteomes" id="UP001284601"/>
    </source>
</evidence>
<dbReference type="PROSITE" id="PS51186">
    <property type="entry name" value="GNAT"/>
    <property type="match status" value="1"/>
</dbReference>
<protein>
    <submittedName>
        <fullName evidence="4">GNAT family N-acetyltransferase</fullName>
        <ecNumber evidence="4">2.3.1.-</ecNumber>
    </submittedName>
</protein>
<feature type="domain" description="N-acetyltransferase" evidence="3">
    <location>
        <begin position="5"/>
        <end position="152"/>
    </location>
</feature>
<name>A0ABU4HZA4_9ACTN</name>
<organism evidence="4 5">
    <name type="scientific">Conexibacter stalactiti</name>
    <dbReference type="NCBI Taxonomy" id="1940611"/>
    <lineage>
        <taxon>Bacteria</taxon>
        <taxon>Bacillati</taxon>
        <taxon>Actinomycetota</taxon>
        <taxon>Thermoleophilia</taxon>
        <taxon>Solirubrobacterales</taxon>
        <taxon>Conexibacteraceae</taxon>
        <taxon>Conexibacter</taxon>
    </lineage>
</organism>
<dbReference type="PANTHER" id="PTHR43877:SF1">
    <property type="entry name" value="ACETYLTRANSFERASE"/>
    <property type="match status" value="1"/>
</dbReference>
<dbReference type="InterPro" id="IPR016181">
    <property type="entry name" value="Acyl_CoA_acyltransferase"/>
</dbReference>
<accession>A0ABU4HZA4</accession>
<sequence>MSTSLEIRPLRTADRAQWDELWAGYLSFYRHELADEITDATFARLCEQRDGMFALVAVAGDGALVGLTHATVHPTTWSTAGSCYLEDLFVAPAARGADAGRALIEATAAAARERGCDRLYWQTQQFNGRARSLYDTVGQLSSSVIYERELID</sequence>
<dbReference type="EMBL" id="JAWSTH010000152">
    <property type="protein sequence ID" value="MDW5598560.1"/>
    <property type="molecule type" value="Genomic_DNA"/>
</dbReference>
<dbReference type="EC" id="2.3.1.-" evidence="4"/>
<keyword evidence="5" id="KW-1185">Reference proteome</keyword>
<keyword evidence="1 4" id="KW-0808">Transferase</keyword>
<keyword evidence="2 4" id="KW-0012">Acyltransferase</keyword>
<dbReference type="InterPro" id="IPR050832">
    <property type="entry name" value="Bact_Acetyltransf"/>
</dbReference>
<dbReference type="RefSeq" id="WP_318601089.1">
    <property type="nucleotide sequence ID" value="NZ_JAWSTH010000152.1"/>
</dbReference>
<dbReference type="GO" id="GO:0016746">
    <property type="term" value="F:acyltransferase activity"/>
    <property type="evidence" value="ECO:0007669"/>
    <property type="project" value="UniProtKB-KW"/>
</dbReference>
<reference evidence="5" key="1">
    <citation type="submission" date="2023-07" db="EMBL/GenBank/DDBJ databases">
        <title>Conexibacter stalactiti sp. nov., isolated from stalactites in a lava cave and emended description of the genus Conexibacter.</title>
        <authorList>
            <person name="Lee S.D."/>
        </authorList>
    </citation>
    <scope>NUCLEOTIDE SEQUENCE [LARGE SCALE GENOMIC DNA]</scope>
    <source>
        <strain evidence="5">KCTC 39840</strain>
    </source>
</reference>
<dbReference type="PANTHER" id="PTHR43877">
    <property type="entry name" value="AMINOALKYLPHOSPHONATE N-ACETYLTRANSFERASE-RELATED-RELATED"/>
    <property type="match status" value="1"/>
</dbReference>
<comment type="caution">
    <text evidence="4">The sequence shown here is derived from an EMBL/GenBank/DDBJ whole genome shotgun (WGS) entry which is preliminary data.</text>
</comment>
<dbReference type="InterPro" id="IPR000182">
    <property type="entry name" value="GNAT_dom"/>
</dbReference>
<evidence type="ECO:0000256" key="1">
    <source>
        <dbReference type="ARBA" id="ARBA00022679"/>
    </source>
</evidence>
<evidence type="ECO:0000313" key="4">
    <source>
        <dbReference type="EMBL" id="MDW5598560.1"/>
    </source>
</evidence>
<gene>
    <name evidence="4" type="ORF">R7226_29635</name>
</gene>
<evidence type="ECO:0000259" key="3">
    <source>
        <dbReference type="PROSITE" id="PS51186"/>
    </source>
</evidence>
<dbReference type="Gene3D" id="3.40.630.30">
    <property type="match status" value="1"/>
</dbReference>
<dbReference type="SUPFAM" id="SSF55729">
    <property type="entry name" value="Acyl-CoA N-acyltransferases (Nat)"/>
    <property type="match status" value="1"/>
</dbReference>
<dbReference type="Proteomes" id="UP001284601">
    <property type="component" value="Unassembled WGS sequence"/>
</dbReference>
<proteinExistence type="predicted"/>
<dbReference type="Pfam" id="PF00583">
    <property type="entry name" value="Acetyltransf_1"/>
    <property type="match status" value="1"/>
</dbReference>